<sequence length="443" mass="47065">MTRNRRISGLLVAVGLGLVGVSSFWILQPRSPATATASPTRTSAPATAPASTDAVQASIAKAQARLRAAPKDWSTWAALGSAYVQEARITADPSYYPKAEGALQQSLHLQPSNNPTAMVGMAALTSARHEFTTSLDWGMRAQAVAPDTAAVYGVIDDALTQLGRYPEARVAAQRMLDLAPSVSSLSRGSYDLEEHGDVAGATAALQQALVDAFAPADIAFCRYYLGELAFNSGQLSEAMNQYQLGRQQDPSYFPLLEGIAKVEAAGGQVDAALRDYNAVLSRVPLPQYVNELLDYEQSLGRTKAAAAQASLFATEAQLFVANGVDVDLEQAILDADHGDPASAVEHAQREWARRHSVLVADALGWALHAAGRNAEALTYANQALSLGWRNALMYFHRGMIEQALGMTGAARSDLATTQAINPHFSTLWGTVAQQTLASLGGKP</sequence>
<dbReference type="InterPro" id="IPR011990">
    <property type="entry name" value="TPR-like_helical_dom_sf"/>
</dbReference>
<reference evidence="1 2" key="1">
    <citation type="submission" date="2020-10" db="EMBL/GenBank/DDBJ databases">
        <title>Ca. Dormibacterota MAGs.</title>
        <authorList>
            <person name="Montgomery K."/>
        </authorList>
    </citation>
    <scope>NUCLEOTIDE SEQUENCE [LARGE SCALE GENOMIC DNA]</scope>
    <source>
        <strain evidence="1">Mitchell_Peninsula_5</strain>
    </source>
</reference>
<accession>A0A934KK24</accession>
<dbReference type="SMART" id="SM00028">
    <property type="entry name" value="TPR"/>
    <property type="match status" value="6"/>
</dbReference>
<evidence type="ECO:0000313" key="1">
    <source>
        <dbReference type="EMBL" id="MBJ7609177.1"/>
    </source>
</evidence>
<proteinExistence type="predicted"/>
<organism evidence="1 2">
    <name type="scientific">Candidatus Amunia macphersoniae</name>
    <dbReference type="NCBI Taxonomy" id="3127014"/>
    <lineage>
        <taxon>Bacteria</taxon>
        <taxon>Bacillati</taxon>
        <taxon>Candidatus Dormiibacterota</taxon>
        <taxon>Candidatus Dormibacteria</taxon>
        <taxon>Candidatus Aeolococcales</taxon>
        <taxon>Candidatus Aeolococcaceae</taxon>
        <taxon>Candidatus Amunia</taxon>
    </lineage>
</organism>
<dbReference type="Gene3D" id="1.25.40.10">
    <property type="entry name" value="Tetratricopeptide repeat domain"/>
    <property type="match status" value="3"/>
</dbReference>
<protein>
    <recommendedName>
        <fullName evidence="3">Tetratricopeptide repeat protein</fullName>
    </recommendedName>
</protein>
<dbReference type="Proteomes" id="UP000614410">
    <property type="component" value="Unassembled WGS sequence"/>
</dbReference>
<comment type="caution">
    <text evidence="1">The sequence shown here is derived from an EMBL/GenBank/DDBJ whole genome shotgun (WGS) entry which is preliminary data.</text>
</comment>
<dbReference type="InterPro" id="IPR019734">
    <property type="entry name" value="TPR_rpt"/>
</dbReference>
<evidence type="ECO:0000313" key="2">
    <source>
        <dbReference type="Proteomes" id="UP000614410"/>
    </source>
</evidence>
<dbReference type="EMBL" id="JAEKNN010000030">
    <property type="protein sequence ID" value="MBJ7609177.1"/>
    <property type="molecule type" value="Genomic_DNA"/>
</dbReference>
<gene>
    <name evidence="1" type="ORF">JF887_07060</name>
</gene>
<dbReference type="GO" id="GO:0045892">
    <property type="term" value="P:negative regulation of DNA-templated transcription"/>
    <property type="evidence" value="ECO:0007669"/>
    <property type="project" value="InterPro"/>
</dbReference>
<dbReference type="AlphaFoldDB" id="A0A934KK24"/>
<name>A0A934KK24_9BACT</name>
<evidence type="ECO:0008006" key="3">
    <source>
        <dbReference type="Google" id="ProtNLM"/>
    </source>
</evidence>
<dbReference type="InterPro" id="IPR044650">
    <property type="entry name" value="SRFR1-like"/>
</dbReference>
<dbReference type="SUPFAM" id="SSF48452">
    <property type="entry name" value="TPR-like"/>
    <property type="match status" value="2"/>
</dbReference>
<dbReference type="PANTHER" id="PTHR44749">
    <property type="entry name" value="SUPPRESSOR OF RPS4-RLD 1"/>
    <property type="match status" value="1"/>
</dbReference>
<dbReference type="PANTHER" id="PTHR44749:SF1">
    <property type="entry name" value="TETRATRICOPEPTIDE-LIKE HELICAL DOMAIN-CONTAINING PROTEIN"/>
    <property type="match status" value="1"/>
</dbReference>